<dbReference type="Proteomes" id="UP001527202">
    <property type="component" value="Unassembled WGS sequence"/>
</dbReference>
<name>A0A410WVF7_9BACL</name>
<evidence type="ECO:0000256" key="2">
    <source>
        <dbReference type="SAM" id="SignalP"/>
    </source>
</evidence>
<evidence type="ECO:0000259" key="3">
    <source>
        <dbReference type="Pfam" id="PF07995"/>
    </source>
</evidence>
<evidence type="ECO:0000313" key="5">
    <source>
        <dbReference type="EMBL" id="QAV18303.1"/>
    </source>
</evidence>
<reference evidence="5 6" key="1">
    <citation type="submission" date="2018-01" db="EMBL/GenBank/DDBJ databases">
        <title>The whole genome sequencing and assembly of Paenibacillus chitinolyticus KCCM 41400 strain.</title>
        <authorList>
            <person name="Kim J.-Y."/>
            <person name="Park M.-K."/>
            <person name="Lee Y.-J."/>
            <person name="Yi H."/>
            <person name="Bahn Y.-S."/>
            <person name="Kim J.F."/>
            <person name="Lee D.-W."/>
        </authorList>
    </citation>
    <scope>NUCLEOTIDE SEQUENCE [LARGE SCALE GENOMIC DNA]</scope>
    <source>
        <strain evidence="5 6">KCCM 41400</strain>
    </source>
</reference>
<protein>
    <submittedName>
        <fullName evidence="5">PQQ-dependent sugar dehydrogenase</fullName>
    </submittedName>
</protein>
<dbReference type="GeneID" id="95375481"/>
<evidence type="ECO:0000256" key="1">
    <source>
        <dbReference type="SAM" id="MobiDB-lite"/>
    </source>
</evidence>
<gene>
    <name evidence="4" type="ORF">M5X16_01475</name>
    <name evidence="5" type="ORF">PC41400_11745</name>
</gene>
<evidence type="ECO:0000313" key="7">
    <source>
        <dbReference type="Proteomes" id="UP001527202"/>
    </source>
</evidence>
<dbReference type="Proteomes" id="UP000288943">
    <property type="component" value="Chromosome"/>
</dbReference>
<feature type="compositionally biased region" description="Low complexity" evidence="1">
    <location>
        <begin position="44"/>
        <end position="57"/>
    </location>
</feature>
<feature type="compositionally biased region" description="Basic residues" evidence="1">
    <location>
        <begin position="423"/>
        <end position="432"/>
    </location>
</feature>
<dbReference type="InterPro" id="IPR011041">
    <property type="entry name" value="Quinoprot_gluc/sorb_DH_b-prop"/>
</dbReference>
<dbReference type="SUPFAM" id="SSF50952">
    <property type="entry name" value="Soluble quinoprotein glucose dehydrogenase"/>
    <property type="match status" value="1"/>
</dbReference>
<feature type="chain" id="PRO_5038568295" evidence="2">
    <location>
        <begin position="27"/>
        <end position="432"/>
    </location>
</feature>
<dbReference type="OrthoDB" id="9770043at2"/>
<feature type="domain" description="Glucose/Sorbosone dehydrogenase" evidence="3">
    <location>
        <begin position="88"/>
        <end position="411"/>
    </location>
</feature>
<dbReference type="AlphaFoldDB" id="A0A410WVF7"/>
<feature type="signal peptide" evidence="2">
    <location>
        <begin position="1"/>
        <end position="26"/>
    </location>
</feature>
<sequence>MRQNGQTRVKSALLTAAAAAAIAVMASGCEGKPASTGGTGAGPAGTEAPGPANAGEARGSGSGNAPVVPELVEQNAADYTREIVASGLNVPWELVFAADDRIFFTERPGQLRMIRDGKLMEKPLLKLQDPFISSGEGGLLGLALDPGFAVNSYLYVYHTYAGEGETKNRVLRLKLQGDQALVDRVLLDGIPGAENHNGGRIKFGPDGMLYVTTGEKYDPPLAQEKNSLGGKILRIRPDGSIPEDNPFQGSPVYSWGHRNAQGLAWDPRSGTLLSSEHGQSAHDELNVIVPGGNYGWPLIEGDESGSPKAAGALIPPLLHSGKDTWAPSGMTFIRQGPWQGRLAVAGLRGTKLLLFTLEPERTSAPGAGASVPVYKLTKAEASFAGTFGRLRSVTEGPDGSLYLLTNNRDGRGQPAGDDDKIIRLKPKRSGAE</sequence>
<dbReference type="PANTHER" id="PTHR19328:SF13">
    <property type="entry name" value="HIPL1 PROTEIN"/>
    <property type="match status" value="1"/>
</dbReference>
<dbReference type="Gene3D" id="2.120.10.30">
    <property type="entry name" value="TolB, C-terminal domain"/>
    <property type="match status" value="1"/>
</dbReference>
<organism evidence="5 6">
    <name type="scientific">Paenibacillus chitinolyticus</name>
    <dbReference type="NCBI Taxonomy" id="79263"/>
    <lineage>
        <taxon>Bacteria</taxon>
        <taxon>Bacillati</taxon>
        <taxon>Bacillota</taxon>
        <taxon>Bacilli</taxon>
        <taxon>Bacillales</taxon>
        <taxon>Paenibacillaceae</taxon>
        <taxon>Paenibacillus</taxon>
    </lineage>
</organism>
<evidence type="ECO:0000313" key="6">
    <source>
        <dbReference type="Proteomes" id="UP000288943"/>
    </source>
</evidence>
<keyword evidence="2" id="KW-0732">Signal</keyword>
<evidence type="ECO:0000313" key="4">
    <source>
        <dbReference type="EMBL" id="MCY9594450.1"/>
    </source>
</evidence>
<dbReference type="RefSeq" id="WP_042228457.1">
    <property type="nucleotide sequence ID" value="NZ_CP026520.1"/>
</dbReference>
<dbReference type="PROSITE" id="PS51257">
    <property type="entry name" value="PROKAR_LIPOPROTEIN"/>
    <property type="match status" value="1"/>
</dbReference>
<dbReference type="EMBL" id="JAMDMJ010000001">
    <property type="protein sequence ID" value="MCY9594450.1"/>
    <property type="molecule type" value="Genomic_DNA"/>
</dbReference>
<feature type="region of interest" description="Disordered" evidence="1">
    <location>
        <begin position="404"/>
        <end position="432"/>
    </location>
</feature>
<keyword evidence="7" id="KW-1185">Reference proteome</keyword>
<dbReference type="InterPro" id="IPR011042">
    <property type="entry name" value="6-blade_b-propeller_TolB-like"/>
</dbReference>
<dbReference type="KEGG" id="pchi:PC41400_11745"/>
<dbReference type="PANTHER" id="PTHR19328">
    <property type="entry name" value="HEDGEHOG-INTERACTING PROTEIN"/>
    <property type="match status" value="1"/>
</dbReference>
<proteinExistence type="predicted"/>
<feature type="region of interest" description="Disordered" evidence="1">
    <location>
        <begin position="32"/>
        <end position="67"/>
    </location>
</feature>
<accession>A0A410WVF7</accession>
<dbReference type="InterPro" id="IPR012938">
    <property type="entry name" value="Glc/Sorbosone_DH"/>
</dbReference>
<dbReference type="Pfam" id="PF07995">
    <property type="entry name" value="GSDH"/>
    <property type="match status" value="1"/>
</dbReference>
<reference evidence="4 7" key="2">
    <citation type="submission" date="2022-05" db="EMBL/GenBank/DDBJ databases">
        <title>Genome Sequencing of Bee-Associated Microbes.</title>
        <authorList>
            <person name="Dunlap C."/>
        </authorList>
    </citation>
    <scope>NUCLEOTIDE SEQUENCE [LARGE SCALE GENOMIC DNA]</scope>
    <source>
        <strain evidence="4 7">NRRL B-23120</strain>
    </source>
</reference>
<dbReference type="EMBL" id="CP026520">
    <property type="protein sequence ID" value="QAV18303.1"/>
    <property type="molecule type" value="Genomic_DNA"/>
</dbReference>